<feature type="region of interest" description="Disordered" evidence="11">
    <location>
        <begin position="199"/>
        <end position="219"/>
    </location>
</feature>
<evidence type="ECO:0000256" key="10">
    <source>
        <dbReference type="PROSITE-ProRule" id="PRU00146"/>
    </source>
</evidence>
<keyword evidence="7" id="KW-0371">Homeobox</keyword>
<evidence type="ECO:0000256" key="8">
    <source>
        <dbReference type="ARBA" id="ARBA00023163"/>
    </source>
</evidence>
<feature type="region of interest" description="Disordered" evidence="11">
    <location>
        <begin position="602"/>
        <end position="646"/>
    </location>
</feature>
<dbReference type="InterPro" id="IPR011011">
    <property type="entry name" value="Znf_FYVE_PHD"/>
</dbReference>
<evidence type="ECO:0000256" key="6">
    <source>
        <dbReference type="ARBA" id="ARBA00023125"/>
    </source>
</evidence>
<dbReference type="InterPro" id="IPR013083">
    <property type="entry name" value="Znf_RING/FYVE/PHD"/>
</dbReference>
<comment type="subcellular location">
    <subcellularLocation>
        <location evidence="1">Nucleus</location>
    </subcellularLocation>
</comment>
<evidence type="ECO:0000256" key="9">
    <source>
        <dbReference type="ARBA" id="ARBA00023242"/>
    </source>
</evidence>
<dbReference type="CDD" id="cd15504">
    <property type="entry name" value="PHD_PRHA_like"/>
    <property type="match status" value="1"/>
</dbReference>
<evidence type="ECO:0000256" key="4">
    <source>
        <dbReference type="ARBA" id="ARBA00022833"/>
    </source>
</evidence>
<dbReference type="EMBL" id="FN649741">
    <property type="protein sequence ID" value="CBJ29155.1"/>
    <property type="molecule type" value="Genomic_DNA"/>
</dbReference>
<dbReference type="PANTHER" id="PTHR12628:SF10">
    <property type="entry name" value="HOMEOBOX DOMAIN-CONTAINING PROTEIN"/>
    <property type="match status" value="1"/>
</dbReference>
<evidence type="ECO:0000256" key="2">
    <source>
        <dbReference type="ARBA" id="ARBA00022723"/>
    </source>
</evidence>
<proteinExistence type="predicted"/>
<keyword evidence="6" id="KW-0238">DNA-binding</keyword>
<dbReference type="PROSITE" id="PS01359">
    <property type="entry name" value="ZF_PHD_1"/>
    <property type="match status" value="1"/>
</dbReference>
<evidence type="ECO:0000313" key="13">
    <source>
        <dbReference type="EMBL" id="CBJ29155.1"/>
    </source>
</evidence>
<dbReference type="AlphaFoldDB" id="D7FJQ3"/>
<evidence type="ECO:0000259" key="12">
    <source>
        <dbReference type="PROSITE" id="PS50016"/>
    </source>
</evidence>
<evidence type="ECO:0000256" key="3">
    <source>
        <dbReference type="ARBA" id="ARBA00022771"/>
    </source>
</evidence>
<accession>D7FJQ3</accession>
<dbReference type="EMBL" id="FN647972">
    <property type="protein sequence ID" value="CBJ29155.1"/>
    <property type="molecule type" value="Genomic_DNA"/>
</dbReference>
<dbReference type="PANTHER" id="PTHR12628">
    <property type="entry name" value="POLYCOMB-LIKE TRANSCRIPTION FACTOR"/>
    <property type="match status" value="1"/>
</dbReference>
<dbReference type="SMART" id="SM00384">
    <property type="entry name" value="AT_hook"/>
    <property type="match status" value="4"/>
</dbReference>
<evidence type="ECO:0000256" key="7">
    <source>
        <dbReference type="ARBA" id="ARBA00023155"/>
    </source>
</evidence>
<feature type="compositionally biased region" description="Acidic residues" evidence="11">
    <location>
        <begin position="352"/>
        <end position="367"/>
    </location>
</feature>
<dbReference type="SMART" id="SM00249">
    <property type="entry name" value="PHD"/>
    <property type="match status" value="1"/>
</dbReference>
<dbReference type="InParanoid" id="D7FJQ3"/>
<dbReference type="PROSITE" id="PS50016">
    <property type="entry name" value="ZF_PHD_2"/>
    <property type="match status" value="1"/>
</dbReference>
<keyword evidence="3 10" id="KW-0863">Zinc-finger</keyword>
<feature type="region of interest" description="Disordered" evidence="11">
    <location>
        <begin position="341"/>
        <end position="567"/>
    </location>
</feature>
<feature type="domain" description="PHD-type" evidence="12">
    <location>
        <begin position="110"/>
        <end position="168"/>
    </location>
</feature>
<reference evidence="13 14" key="1">
    <citation type="journal article" date="2010" name="Nature">
        <title>The Ectocarpus genome and the independent evolution of multicellularity in brown algae.</title>
        <authorList>
            <person name="Cock J.M."/>
            <person name="Sterck L."/>
            <person name="Rouze P."/>
            <person name="Scornet D."/>
            <person name="Allen A.E."/>
            <person name="Amoutzias G."/>
            <person name="Anthouard V."/>
            <person name="Artiguenave F."/>
            <person name="Aury J.M."/>
            <person name="Badger J.H."/>
            <person name="Beszteri B."/>
            <person name="Billiau K."/>
            <person name="Bonnet E."/>
            <person name="Bothwell J.H."/>
            <person name="Bowler C."/>
            <person name="Boyen C."/>
            <person name="Brownlee C."/>
            <person name="Carrano C.J."/>
            <person name="Charrier B."/>
            <person name="Cho G.Y."/>
            <person name="Coelho S.M."/>
            <person name="Collen J."/>
            <person name="Corre E."/>
            <person name="Da Silva C."/>
            <person name="Delage L."/>
            <person name="Delaroque N."/>
            <person name="Dittami S.M."/>
            <person name="Doulbeau S."/>
            <person name="Elias M."/>
            <person name="Farnham G."/>
            <person name="Gachon C.M."/>
            <person name="Gschloessl B."/>
            <person name="Heesch S."/>
            <person name="Jabbari K."/>
            <person name="Jubin C."/>
            <person name="Kawai H."/>
            <person name="Kimura K."/>
            <person name="Kloareg B."/>
            <person name="Kupper F.C."/>
            <person name="Lang D."/>
            <person name="Le Bail A."/>
            <person name="Leblanc C."/>
            <person name="Lerouge P."/>
            <person name="Lohr M."/>
            <person name="Lopez P.J."/>
            <person name="Martens C."/>
            <person name="Maumus F."/>
            <person name="Michel G."/>
            <person name="Miranda-Saavedra D."/>
            <person name="Morales J."/>
            <person name="Moreau H."/>
            <person name="Motomura T."/>
            <person name="Nagasato C."/>
            <person name="Napoli C.A."/>
            <person name="Nelson D.R."/>
            <person name="Nyvall-Collen P."/>
            <person name="Peters A.F."/>
            <person name="Pommier C."/>
            <person name="Potin P."/>
            <person name="Poulain J."/>
            <person name="Quesneville H."/>
            <person name="Read B."/>
            <person name="Rensing S.A."/>
            <person name="Ritter A."/>
            <person name="Rousvoal S."/>
            <person name="Samanta M."/>
            <person name="Samson G."/>
            <person name="Schroeder D.C."/>
            <person name="Segurens B."/>
            <person name="Strittmatter M."/>
            <person name="Tonon T."/>
            <person name="Tregear J.W."/>
            <person name="Valentin K."/>
            <person name="von Dassow P."/>
            <person name="Yamagishi T."/>
            <person name="Van de Peer Y."/>
            <person name="Wincker P."/>
        </authorList>
    </citation>
    <scope>NUCLEOTIDE SEQUENCE [LARGE SCALE GENOMIC DNA]</scope>
    <source>
        <strain evidence="14">Ec32 / CCAP1310/4</strain>
    </source>
</reference>
<name>D7FJQ3_ECTSI</name>
<keyword evidence="9" id="KW-0539">Nucleus</keyword>
<dbReference type="GO" id="GO:0045814">
    <property type="term" value="P:negative regulation of gene expression, epigenetic"/>
    <property type="evidence" value="ECO:0007669"/>
    <property type="project" value="TreeGrafter"/>
</dbReference>
<dbReference type="OrthoDB" id="1903104at2759"/>
<evidence type="ECO:0000313" key="14">
    <source>
        <dbReference type="Proteomes" id="UP000002630"/>
    </source>
</evidence>
<dbReference type="SUPFAM" id="SSF57903">
    <property type="entry name" value="FYVE/PHD zinc finger"/>
    <property type="match status" value="1"/>
</dbReference>
<dbReference type="GO" id="GO:0003682">
    <property type="term" value="F:chromatin binding"/>
    <property type="evidence" value="ECO:0007669"/>
    <property type="project" value="TreeGrafter"/>
</dbReference>
<dbReference type="STRING" id="2880.D7FJQ3"/>
<evidence type="ECO:0000256" key="1">
    <source>
        <dbReference type="ARBA" id="ARBA00004123"/>
    </source>
</evidence>
<dbReference type="eggNOG" id="KOG4299">
    <property type="taxonomic scope" value="Eukaryota"/>
</dbReference>
<keyword evidence="4" id="KW-0862">Zinc</keyword>
<keyword evidence="2" id="KW-0479">Metal-binding</keyword>
<dbReference type="InterPro" id="IPR001965">
    <property type="entry name" value="Znf_PHD"/>
</dbReference>
<dbReference type="GO" id="GO:0008270">
    <property type="term" value="F:zinc ion binding"/>
    <property type="evidence" value="ECO:0007669"/>
    <property type="project" value="UniProtKB-KW"/>
</dbReference>
<protein>
    <recommendedName>
        <fullName evidence="12">PHD-type domain-containing protein</fullName>
    </recommendedName>
</protein>
<keyword evidence="8" id="KW-0804">Transcription</keyword>
<feature type="compositionally biased region" description="Basic and acidic residues" evidence="11">
    <location>
        <begin position="555"/>
        <end position="567"/>
    </location>
</feature>
<dbReference type="InterPro" id="IPR019786">
    <property type="entry name" value="Zinc_finger_PHD-type_CS"/>
</dbReference>
<keyword evidence="14" id="KW-1185">Reference proteome</keyword>
<feature type="region of interest" description="Disordered" evidence="11">
    <location>
        <begin position="250"/>
        <end position="275"/>
    </location>
</feature>
<keyword evidence="5" id="KW-0805">Transcription regulation</keyword>
<dbReference type="Pfam" id="PF02178">
    <property type="entry name" value="AT_hook"/>
    <property type="match status" value="4"/>
</dbReference>
<dbReference type="GO" id="GO:0005634">
    <property type="term" value="C:nucleus"/>
    <property type="evidence" value="ECO:0007669"/>
    <property type="project" value="UniProtKB-SubCell"/>
</dbReference>
<evidence type="ECO:0000256" key="5">
    <source>
        <dbReference type="ARBA" id="ARBA00023015"/>
    </source>
</evidence>
<dbReference type="PRINTS" id="PR00929">
    <property type="entry name" value="ATHOOK"/>
</dbReference>
<sequence>MCTGECSRKRSRNASDGENRWDRIRAKFKLLLHKMRRDTHFLQVYQQDGWKSSGREKLKPTAELEKARERIRGIQAELREVTRRLTEMNPGGLRWGAIQEDGEGNIEVDEIMCTKCGQGDSDDHDDILLCDYAGCFRAYHQNCLSPPIKPEVFPEEEEDWFCWQCECLTDCFEMLENEFQGEKFTSWKDVFPVVETGAEGGAAGQQDVLPTDSDEDDDESFKADWLSDAESVGSDEVSKLYSEAGDLACSGETDDGDVGSTAAEEGSLGGGRRSRALARRSKRYAALGLGGDHVAQMQLKKRDITAALAGNTVDTANIIESRTRRRKSVDYVKLNKTVFGDESVDGDHVSSDEQDESSEASEGEASDESSGASRKKKKPKVKSTPSIDPATGLPRKRGRPRKIEAGTSGAAGTTAGAGLSRLGLIDGTWHSCDGLGLQSEASSARARATSTRKSHKMPSIDPATGQPRKRGRPRKVVENGAAEGGGTGPRKRGRPRKSENGAMKPHLGARSGVEATAPGDPSKTAPSLYSPQKDSKKDAGSVYQTKQGKGRGRPRKDAIAVRKETSAKEVGLGFPALSYEDMEDDNTANVAAMAAEVAAKAGRASAETCAASPVQHGPGNPSKDSNPCPATGGGSGDVSLEWNGLA</sequence>
<dbReference type="InterPro" id="IPR019787">
    <property type="entry name" value="Znf_PHD-finger"/>
</dbReference>
<dbReference type="Proteomes" id="UP000002630">
    <property type="component" value="Linkage Group LG16"/>
</dbReference>
<evidence type="ECO:0000256" key="11">
    <source>
        <dbReference type="SAM" id="MobiDB-lite"/>
    </source>
</evidence>
<dbReference type="GO" id="GO:0003677">
    <property type="term" value="F:DNA binding"/>
    <property type="evidence" value="ECO:0007669"/>
    <property type="project" value="UniProtKB-KW"/>
</dbReference>
<feature type="compositionally biased region" description="Low complexity" evidence="11">
    <location>
        <begin position="405"/>
        <end position="418"/>
    </location>
</feature>
<dbReference type="Pfam" id="PF00628">
    <property type="entry name" value="PHD"/>
    <property type="match status" value="1"/>
</dbReference>
<dbReference type="Gene3D" id="3.30.40.10">
    <property type="entry name" value="Zinc/RING finger domain, C3HC4 (zinc finger)"/>
    <property type="match status" value="1"/>
</dbReference>
<dbReference type="InterPro" id="IPR045876">
    <property type="entry name" value="PRHA-like_PHD-finger"/>
</dbReference>
<organism evidence="13 14">
    <name type="scientific">Ectocarpus siliculosus</name>
    <name type="common">Brown alga</name>
    <name type="synonym">Conferva siliculosa</name>
    <dbReference type="NCBI Taxonomy" id="2880"/>
    <lineage>
        <taxon>Eukaryota</taxon>
        <taxon>Sar</taxon>
        <taxon>Stramenopiles</taxon>
        <taxon>Ochrophyta</taxon>
        <taxon>PX clade</taxon>
        <taxon>Phaeophyceae</taxon>
        <taxon>Ectocarpales</taxon>
        <taxon>Ectocarpaceae</taxon>
        <taxon>Ectocarpus</taxon>
    </lineage>
</organism>
<dbReference type="InterPro" id="IPR017956">
    <property type="entry name" value="AT_hook_DNA-bd_motif"/>
</dbReference>
<gene>
    <name evidence="13" type="ORF">Esi_0136_0022</name>
</gene>